<evidence type="ECO:0000313" key="2">
    <source>
        <dbReference type="EMBL" id="KJE77360.1"/>
    </source>
</evidence>
<dbReference type="RefSeq" id="WP_152623069.1">
    <property type="nucleotide sequence ID" value="NZ_JQKF01000004.1"/>
</dbReference>
<dbReference type="AlphaFoldDB" id="A0A0D8FVR0"/>
<dbReference type="Proteomes" id="UP000032336">
    <property type="component" value="Unassembled WGS sequence"/>
</dbReference>
<keyword evidence="3" id="KW-1185">Reference proteome</keyword>
<evidence type="ECO:0000256" key="1">
    <source>
        <dbReference type="SAM" id="MobiDB-lite"/>
    </source>
</evidence>
<comment type="caution">
    <text evidence="2">The sequence shown here is derived from an EMBL/GenBank/DDBJ whole genome shotgun (WGS) entry which is preliminary data.</text>
</comment>
<name>A0A0D8FVR0_9ACTN</name>
<sequence>MDHGSALMSILADDNVTAVAVAVAIEASAGNPRQRAIVPGAPATGRHVPSGIRCITATERSSAKEPPLQEINGPLPGSAKLVVSS</sequence>
<protein>
    <submittedName>
        <fullName evidence="2">Uncharacterized protein</fullName>
    </submittedName>
</protein>
<proteinExistence type="predicted"/>
<gene>
    <name evidence="2" type="ORF">FEAC_07940</name>
</gene>
<organism evidence="2 3">
    <name type="scientific">Ferrimicrobium acidiphilum DSM 19497</name>
    <dbReference type="NCBI Taxonomy" id="1121877"/>
    <lineage>
        <taxon>Bacteria</taxon>
        <taxon>Bacillati</taxon>
        <taxon>Actinomycetota</taxon>
        <taxon>Acidimicrobiia</taxon>
        <taxon>Acidimicrobiales</taxon>
        <taxon>Acidimicrobiaceae</taxon>
        <taxon>Ferrimicrobium</taxon>
    </lineage>
</organism>
<reference evidence="2 3" key="1">
    <citation type="submission" date="2015-01" db="EMBL/GenBank/DDBJ databases">
        <title>Draft genome of the acidophilic iron oxidizer Ferrimicrobium acidiphilum strain T23.</title>
        <authorList>
            <person name="Poehlein A."/>
            <person name="Eisen S."/>
            <person name="Schloemann M."/>
            <person name="Johnson B.D."/>
            <person name="Daniel R."/>
            <person name="Muehling M."/>
        </authorList>
    </citation>
    <scope>NUCLEOTIDE SEQUENCE [LARGE SCALE GENOMIC DNA]</scope>
    <source>
        <strain evidence="2 3">T23</strain>
    </source>
</reference>
<accession>A0A0D8FVR0</accession>
<feature type="region of interest" description="Disordered" evidence="1">
    <location>
        <begin position="60"/>
        <end position="85"/>
    </location>
</feature>
<dbReference type="GeneID" id="78372087"/>
<dbReference type="EMBL" id="JXUW01000005">
    <property type="protein sequence ID" value="KJE77360.1"/>
    <property type="molecule type" value="Genomic_DNA"/>
</dbReference>
<evidence type="ECO:0000313" key="3">
    <source>
        <dbReference type="Proteomes" id="UP000032336"/>
    </source>
</evidence>